<proteinExistence type="predicted"/>
<protein>
    <submittedName>
        <fullName evidence="2">Uncharacterized protein</fullName>
    </submittedName>
</protein>
<feature type="compositionally biased region" description="Low complexity" evidence="1">
    <location>
        <begin position="108"/>
        <end position="123"/>
    </location>
</feature>
<evidence type="ECO:0000313" key="3">
    <source>
        <dbReference type="Proteomes" id="UP001642406"/>
    </source>
</evidence>
<keyword evidence="3" id="KW-1185">Reference proteome</keyword>
<accession>A0ABP0CGJ3</accession>
<dbReference type="Proteomes" id="UP001642406">
    <property type="component" value="Unassembled WGS sequence"/>
</dbReference>
<evidence type="ECO:0000313" key="2">
    <source>
        <dbReference type="EMBL" id="CAK7231172.1"/>
    </source>
</evidence>
<comment type="caution">
    <text evidence="2">The sequence shown here is derived from an EMBL/GenBank/DDBJ whole genome shotgun (WGS) entry which is preliminary data.</text>
</comment>
<organism evidence="2 3">
    <name type="scientific">Sporothrix bragantina</name>
    <dbReference type="NCBI Taxonomy" id="671064"/>
    <lineage>
        <taxon>Eukaryota</taxon>
        <taxon>Fungi</taxon>
        <taxon>Dikarya</taxon>
        <taxon>Ascomycota</taxon>
        <taxon>Pezizomycotina</taxon>
        <taxon>Sordariomycetes</taxon>
        <taxon>Sordariomycetidae</taxon>
        <taxon>Ophiostomatales</taxon>
        <taxon>Ophiostomataceae</taxon>
        <taxon>Sporothrix</taxon>
    </lineage>
</organism>
<name>A0ABP0CGJ3_9PEZI</name>
<sequence>MWSRALLFAEPSVDAAPPMWHRPTQPGAQLISLDPVVSATPMWHRPLAHATDVVPIFEEAVVSPSHMWHRAPTGMPMCPCCTSPTQIGLAMAERAEAAMSTPPRSPVSMRPSTTATSATAMTRRSSESAFSVSTSGSTRRGGARQLQHQASSLSLRIKRSFARLRGRSSVESL</sequence>
<evidence type="ECO:0000256" key="1">
    <source>
        <dbReference type="SAM" id="MobiDB-lite"/>
    </source>
</evidence>
<gene>
    <name evidence="2" type="ORF">SBRCBS47491_007840</name>
</gene>
<reference evidence="2 3" key="1">
    <citation type="submission" date="2024-01" db="EMBL/GenBank/DDBJ databases">
        <authorList>
            <person name="Allen C."/>
            <person name="Tagirdzhanova G."/>
        </authorList>
    </citation>
    <scope>NUCLEOTIDE SEQUENCE [LARGE SCALE GENOMIC DNA]</scope>
</reference>
<dbReference type="EMBL" id="CAWUHC010000093">
    <property type="protein sequence ID" value="CAK7231172.1"/>
    <property type="molecule type" value="Genomic_DNA"/>
</dbReference>
<feature type="region of interest" description="Disordered" evidence="1">
    <location>
        <begin position="99"/>
        <end position="152"/>
    </location>
</feature>